<dbReference type="PANTHER" id="PTHR35201:SF4">
    <property type="entry name" value="BETA-PINACENE SYNTHASE-RELATED"/>
    <property type="match status" value="1"/>
</dbReference>
<dbReference type="EMBL" id="RBXO01000001">
    <property type="protein sequence ID" value="RKT54442.1"/>
    <property type="molecule type" value="Genomic_DNA"/>
</dbReference>
<dbReference type="EC" id="4.2.3.-" evidence="2"/>
<keyword evidence="2" id="KW-0460">Magnesium</keyword>
<keyword evidence="2" id="KW-0479">Metal-binding</keyword>
<gene>
    <name evidence="3" type="ORF">C8E97_3064</name>
</gene>
<protein>
    <recommendedName>
        <fullName evidence="2">Terpene synthase</fullName>
        <ecNumber evidence="2">4.2.3.-</ecNumber>
    </recommendedName>
</protein>
<dbReference type="SFLD" id="SFLDG01020">
    <property type="entry name" value="Terpene_Cyclase_Like_2"/>
    <property type="match status" value="1"/>
</dbReference>
<dbReference type="AlphaFoldDB" id="A0A495VYF5"/>
<sequence>MPVSGLEIPFEVRMAPFVEQARYHGIRWARRMGMVKSDEAADYWHAAMMPELACLHWAQANQRSVELAVDLMTFYFFLDDQFDVALGWDPQAVLRVVEPLNRITFTGGVTDRTEPIYVAFADIWSRVVQGMSAGWCQRMAAHWRDFFNGQFFEAAHRKLGTTYDLTEYKQCRHFNVGVQSTLDLTERIGEYEVPEEIKFHPHLWLMRKNIARTTSMSNDLQSYEKEAGADNRTDNIVFVVSRTLGIPVAEAAERVRADAHDQLRDFLRLESELPQVVDALGRDTYGEVVELYVEGLKATMVGYDTWGNMSYRYQRDDFTPAAVLAHLEDLTGVTNPLSERR</sequence>
<comment type="similarity">
    <text evidence="2">Belongs to the terpene synthase family.</text>
</comment>
<comment type="caution">
    <text evidence="3">The sequence shown here is derived from an EMBL/GenBank/DDBJ whole genome shotgun (WGS) entry which is preliminary data.</text>
</comment>
<organism evidence="3 4">
    <name type="scientific">Saccharothrix australiensis</name>
    <dbReference type="NCBI Taxonomy" id="2072"/>
    <lineage>
        <taxon>Bacteria</taxon>
        <taxon>Bacillati</taxon>
        <taxon>Actinomycetota</taxon>
        <taxon>Actinomycetes</taxon>
        <taxon>Pseudonocardiales</taxon>
        <taxon>Pseudonocardiaceae</taxon>
        <taxon>Saccharothrix</taxon>
    </lineage>
</organism>
<evidence type="ECO:0000313" key="4">
    <source>
        <dbReference type="Proteomes" id="UP000282084"/>
    </source>
</evidence>
<dbReference type="InterPro" id="IPR034686">
    <property type="entry name" value="Terpene_cyclase-like_2"/>
</dbReference>
<keyword evidence="1 2" id="KW-0456">Lyase</keyword>
<dbReference type="PANTHER" id="PTHR35201">
    <property type="entry name" value="TERPENE SYNTHASE"/>
    <property type="match status" value="1"/>
</dbReference>
<dbReference type="InterPro" id="IPR008949">
    <property type="entry name" value="Isoprenoid_synthase_dom_sf"/>
</dbReference>
<dbReference type="RefSeq" id="WP_121006079.1">
    <property type="nucleotide sequence ID" value="NZ_RBXO01000001.1"/>
</dbReference>
<dbReference type="GO" id="GO:0010333">
    <property type="term" value="F:terpene synthase activity"/>
    <property type="evidence" value="ECO:0007669"/>
    <property type="project" value="InterPro"/>
</dbReference>
<evidence type="ECO:0000313" key="3">
    <source>
        <dbReference type="EMBL" id="RKT54442.1"/>
    </source>
</evidence>
<dbReference type="OrthoDB" id="3676909at2"/>
<reference evidence="3 4" key="1">
    <citation type="submission" date="2018-10" db="EMBL/GenBank/DDBJ databases">
        <title>Sequencing the genomes of 1000 actinobacteria strains.</title>
        <authorList>
            <person name="Klenk H.-P."/>
        </authorList>
    </citation>
    <scope>NUCLEOTIDE SEQUENCE [LARGE SCALE GENOMIC DNA]</scope>
    <source>
        <strain evidence="3 4">DSM 43800</strain>
    </source>
</reference>
<name>A0A495VYF5_9PSEU</name>
<evidence type="ECO:0000256" key="2">
    <source>
        <dbReference type="RuleBase" id="RU366034"/>
    </source>
</evidence>
<dbReference type="SUPFAM" id="SSF48576">
    <property type="entry name" value="Terpenoid synthases"/>
    <property type="match status" value="1"/>
</dbReference>
<comment type="cofactor">
    <cofactor evidence="2">
        <name>Mg(2+)</name>
        <dbReference type="ChEBI" id="CHEBI:18420"/>
    </cofactor>
</comment>
<evidence type="ECO:0000256" key="1">
    <source>
        <dbReference type="ARBA" id="ARBA00023239"/>
    </source>
</evidence>
<keyword evidence="4" id="KW-1185">Reference proteome</keyword>
<dbReference type="SFLD" id="SFLDS00005">
    <property type="entry name" value="Isoprenoid_Synthase_Type_I"/>
    <property type="match status" value="1"/>
</dbReference>
<dbReference type="Gene3D" id="1.10.600.10">
    <property type="entry name" value="Farnesyl Diphosphate Synthase"/>
    <property type="match status" value="1"/>
</dbReference>
<dbReference type="Pfam" id="PF19086">
    <property type="entry name" value="Terpene_syn_C_2"/>
    <property type="match status" value="1"/>
</dbReference>
<dbReference type="GO" id="GO:0046872">
    <property type="term" value="F:metal ion binding"/>
    <property type="evidence" value="ECO:0007669"/>
    <property type="project" value="UniProtKB-KW"/>
</dbReference>
<dbReference type="Proteomes" id="UP000282084">
    <property type="component" value="Unassembled WGS sequence"/>
</dbReference>
<accession>A0A495VYF5</accession>
<proteinExistence type="inferred from homology"/>